<dbReference type="GO" id="GO:0017119">
    <property type="term" value="C:Golgi transport complex"/>
    <property type="evidence" value="ECO:0007669"/>
    <property type="project" value="InterPro"/>
</dbReference>
<keyword evidence="5" id="KW-0653">Protein transport</keyword>
<evidence type="ECO:0000313" key="11">
    <source>
        <dbReference type="Proteomes" id="UP001208570"/>
    </source>
</evidence>
<evidence type="ECO:0000256" key="2">
    <source>
        <dbReference type="ARBA" id="ARBA00006419"/>
    </source>
</evidence>
<keyword evidence="4" id="KW-0813">Transport</keyword>
<comment type="similarity">
    <text evidence="2">Belongs to the COG8 family.</text>
</comment>
<comment type="subcellular location">
    <subcellularLocation>
        <location evidence="1">Golgi apparatus membrane</location>
        <topology evidence="1">Peripheral membrane protein</topology>
    </subcellularLocation>
</comment>
<feature type="compositionally biased region" description="Basic and acidic residues" evidence="9">
    <location>
        <begin position="578"/>
        <end position="605"/>
    </location>
</feature>
<evidence type="ECO:0000256" key="3">
    <source>
        <dbReference type="ARBA" id="ARBA00020983"/>
    </source>
</evidence>
<dbReference type="AlphaFoldDB" id="A0AAD9MU17"/>
<dbReference type="GO" id="GO:0015031">
    <property type="term" value="P:protein transport"/>
    <property type="evidence" value="ECO:0007669"/>
    <property type="project" value="UniProtKB-KW"/>
</dbReference>
<keyword evidence="11" id="KW-1185">Reference proteome</keyword>
<sequence length="664" mass="74883">MSSYDIEDESILSTVFKDAFPDSWRGNAEFGQYLSELSSYGVEKLTEERAQILEQTQDLAFHNYKTFIQTAECSKEIFQDFQVIEGHVDALLAKLPKLNKECGQFLKEAQEINSSRKMNSMTLQRHTQLLEILEMPQLMDTCVRNGYYEEALELAAHVKRLEKKHSHIQVVVNIVNEVKNSSQLMLSQLIHQLRSNIQLPACLRVIGYLRRMDVFTEAELRIKFLQARDAWFQSILLSIPTDDAYYHITKTIEASRVHLFDIITQYRAIFSDEDPLLIGGKDEISQFLGILQQDLQLGVSGRLDSILGQCMYFGLSFSRVGADFRGLLVPIFQRAVLREFTDAISMASIRFNETMQSYTLLGTLSAVPSSALALASQTGGGLQPPSSLLEFNPLAAFCNDVLMAFNELRLCAPLTLACDVSDLVQQSLMQACHCVLDYHRAEESTFNPQEADKFSSFCRVFAEDLVPFLNKCLQALFPPSQIAQILGLHLSELSKLGFIGVMDTLGIIRPMEHLLPVKQEPEPPIVQEEESNEETAVIGQKEEENVASDEEDQSQDVVLTAPEEPVPDPPEVDEDLSENVKDDRKIDEITSENVKPDTETDHDVSENVTHNTVTDSVVSENVKHDMEIDQVKSENVNEEDTVAKDKPPSENEMENLEKELDKSE</sequence>
<dbReference type="GO" id="GO:0006891">
    <property type="term" value="P:intra-Golgi vesicle-mediated transport"/>
    <property type="evidence" value="ECO:0007669"/>
    <property type="project" value="TreeGrafter"/>
</dbReference>
<dbReference type="SUPFAM" id="SSF74788">
    <property type="entry name" value="Cullin repeat-like"/>
    <property type="match status" value="1"/>
</dbReference>
<evidence type="ECO:0000256" key="7">
    <source>
        <dbReference type="ARBA" id="ARBA00023136"/>
    </source>
</evidence>
<evidence type="ECO:0000313" key="10">
    <source>
        <dbReference type="EMBL" id="KAK2143004.1"/>
    </source>
</evidence>
<evidence type="ECO:0000256" key="4">
    <source>
        <dbReference type="ARBA" id="ARBA00022448"/>
    </source>
</evidence>
<dbReference type="PANTHER" id="PTHR21311:SF0">
    <property type="entry name" value="CONSERVED OLIGOMERIC GOLGI COMPLEX SUBUNIT 8"/>
    <property type="match status" value="1"/>
</dbReference>
<evidence type="ECO:0000256" key="5">
    <source>
        <dbReference type="ARBA" id="ARBA00022927"/>
    </source>
</evidence>
<protein>
    <recommendedName>
        <fullName evidence="3">Conserved oligomeric Golgi complex subunit 8</fullName>
    </recommendedName>
    <alternativeName>
        <fullName evidence="8">Component of oligomeric Golgi complex 8</fullName>
    </alternativeName>
</protein>
<evidence type="ECO:0000256" key="9">
    <source>
        <dbReference type="SAM" id="MobiDB-lite"/>
    </source>
</evidence>
<gene>
    <name evidence="10" type="ORF">LSH36_887g01057</name>
</gene>
<name>A0AAD9MU17_9ANNE</name>
<dbReference type="InterPro" id="IPR007255">
    <property type="entry name" value="COG8"/>
</dbReference>
<dbReference type="PIRSF" id="PIRSF015415">
    <property type="entry name" value="COG8"/>
    <property type="match status" value="1"/>
</dbReference>
<dbReference type="PANTHER" id="PTHR21311">
    <property type="entry name" value="CONSERVED OLIGOMERIC GOLGI COMPLEX COMPONENT 8"/>
    <property type="match status" value="1"/>
</dbReference>
<dbReference type="GO" id="GO:0000139">
    <property type="term" value="C:Golgi membrane"/>
    <property type="evidence" value="ECO:0007669"/>
    <property type="project" value="UniProtKB-SubCell"/>
</dbReference>
<dbReference type="EMBL" id="JAODUP010000887">
    <property type="protein sequence ID" value="KAK2143004.1"/>
    <property type="molecule type" value="Genomic_DNA"/>
</dbReference>
<keyword evidence="6" id="KW-0333">Golgi apparatus</keyword>
<feature type="compositionally biased region" description="Acidic residues" evidence="9">
    <location>
        <begin position="545"/>
        <end position="554"/>
    </location>
</feature>
<proteinExistence type="inferred from homology"/>
<dbReference type="InterPro" id="IPR016632">
    <property type="entry name" value="COG8_Metazoal_Plant"/>
</dbReference>
<reference evidence="10" key="1">
    <citation type="journal article" date="2023" name="Mol. Biol. Evol.">
        <title>Third-Generation Sequencing Reveals the Adaptive Role of the Epigenome in Three Deep-Sea Polychaetes.</title>
        <authorList>
            <person name="Perez M."/>
            <person name="Aroh O."/>
            <person name="Sun Y."/>
            <person name="Lan Y."/>
            <person name="Juniper S.K."/>
            <person name="Young C.R."/>
            <person name="Angers B."/>
            <person name="Qian P.Y."/>
        </authorList>
    </citation>
    <scope>NUCLEOTIDE SEQUENCE</scope>
    <source>
        <strain evidence="10">P08H-3</strain>
    </source>
</reference>
<organism evidence="10 11">
    <name type="scientific">Paralvinella palmiformis</name>
    <dbReference type="NCBI Taxonomy" id="53620"/>
    <lineage>
        <taxon>Eukaryota</taxon>
        <taxon>Metazoa</taxon>
        <taxon>Spiralia</taxon>
        <taxon>Lophotrochozoa</taxon>
        <taxon>Annelida</taxon>
        <taxon>Polychaeta</taxon>
        <taxon>Sedentaria</taxon>
        <taxon>Canalipalpata</taxon>
        <taxon>Terebellida</taxon>
        <taxon>Terebelliformia</taxon>
        <taxon>Alvinellidae</taxon>
        <taxon>Paralvinella</taxon>
    </lineage>
</organism>
<evidence type="ECO:0000256" key="6">
    <source>
        <dbReference type="ARBA" id="ARBA00023034"/>
    </source>
</evidence>
<dbReference type="Proteomes" id="UP001208570">
    <property type="component" value="Unassembled WGS sequence"/>
</dbReference>
<accession>A0AAD9MU17</accession>
<feature type="compositionally biased region" description="Polar residues" evidence="9">
    <location>
        <begin position="606"/>
        <end position="619"/>
    </location>
</feature>
<comment type="caution">
    <text evidence="10">The sequence shown here is derived from an EMBL/GenBank/DDBJ whole genome shotgun (WGS) entry which is preliminary data.</text>
</comment>
<feature type="compositionally biased region" description="Basic and acidic residues" evidence="9">
    <location>
        <begin position="641"/>
        <end position="664"/>
    </location>
</feature>
<dbReference type="InterPro" id="IPR016159">
    <property type="entry name" value="Cullin_repeat-like_dom_sf"/>
</dbReference>
<evidence type="ECO:0000256" key="8">
    <source>
        <dbReference type="ARBA" id="ARBA00031347"/>
    </source>
</evidence>
<feature type="compositionally biased region" description="Basic and acidic residues" evidence="9">
    <location>
        <begin position="621"/>
        <end position="632"/>
    </location>
</feature>
<evidence type="ECO:0000256" key="1">
    <source>
        <dbReference type="ARBA" id="ARBA00004395"/>
    </source>
</evidence>
<feature type="region of interest" description="Disordered" evidence="9">
    <location>
        <begin position="519"/>
        <end position="664"/>
    </location>
</feature>
<keyword evidence="7" id="KW-0472">Membrane</keyword>
<dbReference type="Pfam" id="PF04124">
    <property type="entry name" value="Dor1"/>
    <property type="match status" value="1"/>
</dbReference>